<evidence type="ECO:0000256" key="12">
    <source>
        <dbReference type="ARBA" id="ARBA00033342"/>
    </source>
</evidence>
<keyword evidence="18" id="KW-1185">Reference proteome</keyword>
<proteinExistence type="inferred from homology"/>
<dbReference type="PANTHER" id="PTHR12428:SF65">
    <property type="entry name" value="CYTOCHROME C OXIDASE ASSEMBLY PROTEIN COX18, MITOCHONDRIAL"/>
    <property type="match status" value="1"/>
</dbReference>
<evidence type="ECO:0000256" key="14">
    <source>
        <dbReference type="SAM" id="MobiDB-lite"/>
    </source>
</evidence>
<evidence type="ECO:0000313" key="18">
    <source>
        <dbReference type="Proteomes" id="UP000005801"/>
    </source>
</evidence>
<dbReference type="Pfam" id="PF02096">
    <property type="entry name" value="60KD_IMP"/>
    <property type="match status" value="1"/>
</dbReference>
<dbReference type="STRING" id="391625.PPSIR1_35077"/>
<dbReference type="HAMAP" id="MF_01810">
    <property type="entry name" value="YidC_type1"/>
    <property type="match status" value="1"/>
</dbReference>
<organism evidence="17 18">
    <name type="scientific">Plesiocystis pacifica SIR-1</name>
    <dbReference type="NCBI Taxonomy" id="391625"/>
    <lineage>
        <taxon>Bacteria</taxon>
        <taxon>Pseudomonadati</taxon>
        <taxon>Myxococcota</taxon>
        <taxon>Polyangia</taxon>
        <taxon>Nannocystales</taxon>
        <taxon>Nannocystaceae</taxon>
        <taxon>Plesiocystis</taxon>
    </lineage>
</organism>
<evidence type="ECO:0000256" key="5">
    <source>
        <dbReference type="ARBA" id="ARBA00022475"/>
    </source>
</evidence>
<dbReference type="CDD" id="cd20070">
    <property type="entry name" value="5TM_YidC_Alb3"/>
    <property type="match status" value="1"/>
</dbReference>
<evidence type="ECO:0000256" key="3">
    <source>
        <dbReference type="ARBA" id="ARBA00015325"/>
    </source>
</evidence>
<dbReference type="GO" id="GO:0005886">
    <property type="term" value="C:plasma membrane"/>
    <property type="evidence" value="ECO:0007669"/>
    <property type="project" value="UniProtKB-SubCell"/>
</dbReference>
<dbReference type="NCBIfam" id="TIGR03592">
    <property type="entry name" value="yidC_oxa1_cterm"/>
    <property type="match status" value="1"/>
</dbReference>
<reference evidence="17 18" key="1">
    <citation type="submission" date="2007-06" db="EMBL/GenBank/DDBJ databases">
        <authorList>
            <person name="Shimkets L."/>
            <person name="Ferriera S."/>
            <person name="Johnson J."/>
            <person name="Kravitz S."/>
            <person name="Beeson K."/>
            <person name="Sutton G."/>
            <person name="Rogers Y.-H."/>
            <person name="Friedman R."/>
            <person name="Frazier M."/>
            <person name="Venter J.C."/>
        </authorList>
    </citation>
    <scope>NUCLEOTIDE SEQUENCE [LARGE SCALE GENOMIC DNA]</scope>
    <source>
        <strain evidence="17 18">SIR-1</strain>
    </source>
</reference>
<evidence type="ECO:0000256" key="8">
    <source>
        <dbReference type="ARBA" id="ARBA00022989"/>
    </source>
</evidence>
<evidence type="ECO:0000256" key="4">
    <source>
        <dbReference type="ARBA" id="ARBA00022448"/>
    </source>
</evidence>
<accession>A6G3S3</accession>
<evidence type="ECO:0000256" key="6">
    <source>
        <dbReference type="ARBA" id="ARBA00022692"/>
    </source>
</evidence>
<evidence type="ECO:0000313" key="17">
    <source>
        <dbReference type="EMBL" id="EDM79460.1"/>
    </source>
</evidence>
<feature type="transmembrane region" description="Helical" evidence="13">
    <location>
        <begin position="449"/>
        <end position="469"/>
    </location>
</feature>
<sequence length="580" mass="63610">MEMKHRIALAMALSILILFGYTYLVPSPEPTDDALAEQEGGSETGGETGDETGGSDDGAGAPEAGEPAQPGQPVEASPAVPDTQIEKSEHRIANELLAVTVDSEPGGLINHIELLDDQFRNRETNEGEDFLLFDEAAGSDKTLEFGFLADETDFGWGRGARAQLVEAGDDRVRYVRRKGDVEVVETLTLLDGYEAKYEVLVRNFGKESVAHRVELTTRMGLGSSSSRYDVHRALCRATDSLEEFTFDDVEDEEDVEKVKGGLHWFGVDSKYFLQAVIPSETFSGCVVDSDGAGSGMVNTAIGRQITLEPGQQKSYEFGLYLGAKIDSMLGAFPESEGLEAAEGIALTDAIDWGWFGALSEYLGGMMLALLRYFYGLTGVWGVAIIMLTVVIKLTLLPLTIKQYRSMRKMKEINPEMQALREKYKDDQVKMNQEMQALFSRHGTSPLSGCTPMLLQFPIWIALYAMLGAVVDLYHESFLWLPDLTQPDPYYILPIGMGALMFLQTSMNPNPGGDEMQAKMMKWMMPGVFVVMMLFLPSGLGVYIFANITLSLIQSFIQLKIPSKDKDGDGESGDKPAGATA</sequence>
<dbReference type="InterPro" id="IPR028053">
    <property type="entry name" value="Membr_insert_YidC_N"/>
</dbReference>
<protein>
    <recommendedName>
        <fullName evidence="3 13">Membrane protein insertase YidC</fullName>
    </recommendedName>
    <alternativeName>
        <fullName evidence="12 13">Foldase YidC</fullName>
    </alternativeName>
    <alternativeName>
        <fullName evidence="11 13">Membrane integrase YidC</fullName>
    </alternativeName>
    <alternativeName>
        <fullName evidence="13">Membrane protein YidC</fullName>
    </alternativeName>
</protein>
<dbReference type="GO" id="GO:0032977">
    <property type="term" value="F:membrane insertase activity"/>
    <property type="evidence" value="ECO:0007669"/>
    <property type="project" value="InterPro"/>
</dbReference>
<feature type="transmembrane region" description="Helical" evidence="13">
    <location>
        <begin position="527"/>
        <end position="552"/>
    </location>
</feature>
<evidence type="ECO:0000259" key="16">
    <source>
        <dbReference type="Pfam" id="PF14849"/>
    </source>
</evidence>
<keyword evidence="4 13" id="KW-0813">Transport</keyword>
<keyword evidence="8 13" id="KW-1133">Transmembrane helix</keyword>
<feature type="transmembrane region" description="Helical" evidence="13">
    <location>
        <begin position="489"/>
        <end position="506"/>
    </location>
</feature>
<dbReference type="NCBIfam" id="TIGR03593">
    <property type="entry name" value="yidC_nterm"/>
    <property type="match status" value="1"/>
</dbReference>
<dbReference type="CDD" id="cd19961">
    <property type="entry name" value="EcYidC-like_peri"/>
    <property type="match status" value="1"/>
</dbReference>
<dbReference type="AlphaFoldDB" id="A6G3S3"/>
<gene>
    <name evidence="13" type="primary">yidC</name>
    <name evidence="17" type="ORF">PPSIR1_35077</name>
</gene>
<comment type="caution">
    <text evidence="17">The sequence shown here is derived from an EMBL/GenBank/DDBJ whole genome shotgun (WGS) entry which is preliminary data.</text>
</comment>
<dbReference type="EMBL" id="ABCS01000019">
    <property type="protein sequence ID" value="EDM79460.1"/>
    <property type="molecule type" value="Genomic_DNA"/>
</dbReference>
<dbReference type="PRINTS" id="PR00701">
    <property type="entry name" value="60KDINNERMP"/>
</dbReference>
<dbReference type="Gene3D" id="2.70.98.90">
    <property type="match status" value="1"/>
</dbReference>
<dbReference type="PANTHER" id="PTHR12428">
    <property type="entry name" value="OXA1"/>
    <property type="match status" value="1"/>
</dbReference>
<comment type="function">
    <text evidence="13">Required for the insertion and/or proper folding and/or complex formation of integral membrane proteins into the membrane. Involved in integration of membrane proteins that insert both dependently and independently of the Sec translocase complex, as well as at least some lipoproteins. Aids folding of multispanning membrane proteins.</text>
</comment>
<evidence type="ECO:0000256" key="13">
    <source>
        <dbReference type="HAMAP-Rule" id="MF_01810"/>
    </source>
</evidence>
<evidence type="ECO:0000256" key="9">
    <source>
        <dbReference type="ARBA" id="ARBA00023136"/>
    </source>
</evidence>
<dbReference type="InterPro" id="IPR038221">
    <property type="entry name" value="YidC_periplasmic_sf"/>
</dbReference>
<keyword evidence="9 13" id="KW-0472">Membrane</keyword>
<evidence type="ECO:0000256" key="11">
    <source>
        <dbReference type="ARBA" id="ARBA00033245"/>
    </source>
</evidence>
<evidence type="ECO:0000256" key="10">
    <source>
        <dbReference type="ARBA" id="ARBA00023186"/>
    </source>
</evidence>
<keyword evidence="10 13" id="KW-0143">Chaperone</keyword>
<keyword evidence="6 13" id="KW-0812">Transmembrane</keyword>
<dbReference type="RefSeq" id="WP_006971372.1">
    <property type="nucleotide sequence ID" value="NZ_ABCS01000019.1"/>
</dbReference>
<evidence type="ECO:0000259" key="15">
    <source>
        <dbReference type="Pfam" id="PF02096"/>
    </source>
</evidence>
<evidence type="ECO:0000256" key="7">
    <source>
        <dbReference type="ARBA" id="ARBA00022927"/>
    </source>
</evidence>
<dbReference type="OrthoDB" id="9780552at2"/>
<dbReference type="Pfam" id="PF14849">
    <property type="entry name" value="YidC_periplas"/>
    <property type="match status" value="1"/>
</dbReference>
<keyword evidence="7 13" id="KW-0653">Protein transport</keyword>
<feature type="compositionally biased region" description="Low complexity" evidence="14">
    <location>
        <begin position="58"/>
        <end position="73"/>
    </location>
</feature>
<dbReference type="PRINTS" id="PR01900">
    <property type="entry name" value="YIDCPROTEIN"/>
</dbReference>
<dbReference type="InterPro" id="IPR047196">
    <property type="entry name" value="YidC_ALB_C"/>
</dbReference>
<dbReference type="InterPro" id="IPR001708">
    <property type="entry name" value="YidC/ALB3/OXA1/COX18"/>
</dbReference>
<feature type="region of interest" description="Disordered" evidence="14">
    <location>
        <begin position="30"/>
        <end position="81"/>
    </location>
</feature>
<dbReference type="GO" id="GO:0015031">
    <property type="term" value="P:protein transport"/>
    <property type="evidence" value="ECO:0007669"/>
    <property type="project" value="UniProtKB-KW"/>
</dbReference>
<comment type="subcellular location">
    <subcellularLocation>
        <location evidence="1">Cell inner membrane</location>
        <topology evidence="1">Multi-pass membrane protein</topology>
    </subcellularLocation>
    <subcellularLocation>
        <location evidence="13">Cell membrane</location>
        <topology evidence="13">Multi-pass membrane protein</topology>
    </subcellularLocation>
</comment>
<dbReference type="Proteomes" id="UP000005801">
    <property type="component" value="Unassembled WGS sequence"/>
</dbReference>
<dbReference type="InterPro" id="IPR028055">
    <property type="entry name" value="YidC/Oxa/ALB_C"/>
</dbReference>
<name>A6G3S3_9BACT</name>
<dbReference type="eggNOG" id="COG0706">
    <property type="taxonomic scope" value="Bacteria"/>
</dbReference>
<keyword evidence="5 13" id="KW-1003">Cell membrane</keyword>
<feature type="transmembrane region" description="Helical" evidence="13">
    <location>
        <begin position="372"/>
        <end position="400"/>
    </location>
</feature>
<dbReference type="InterPro" id="IPR019998">
    <property type="entry name" value="Membr_insert_YidC"/>
</dbReference>
<feature type="domain" description="Membrane insertase YidC N-terminal" evidence="16">
    <location>
        <begin position="91"/>
        <end position="362"/>
    </location>
</feature>
<comment type="subunit">
    <text evidence="13">Interacts with the Sec translocase complex via SecD. Specifically interacts with transmembrane segments of nascent integral membrane proteins during membrane integration.</text>
</comment>
<evidence type="ECO:0000256" key="1">
    <source>
        <dbReference type="ARBA" id="ARBA00004429"/>
    </source>
</evidence>
<comment type="similarity">
    <text evidence="2 13">Belongs to the OXA1/ALB3/YidC family. Type 1 subfamily.</text>
</comment>
<dbReference type="GO" id="GO:0051205">
    <property type="term" value="P:protein insertion into membrane"/>
    <property type="evidence" value="ECO:0007669"/>
    <property type="project" value="TreeGrafter"/>
</dbReference>
<feature type="domain" description="Membrane insertase YidC/Oxa/ALB C-terminal" evidence="15">
    <location>
        <begin position="380"/>
        <end position="556"/>
    </location>
</feature>
<evidence type="ECO:0000256" key="2">
    <source>
        <dbReference type="ARBA" id="ARBA00010527"/>
    </source>
</evidence>